<reference evidence="1" key="1">
    <citation type="submission" date="2022-05" db="EMBL/GenBank/DDBJ databases">
        <title>A methanotrophic Mycobacterium dominates a cave microbial ecosystem.</title>
        <authorList>
            <person name="Van Spanning R.J.M."/>
            <person name="Guan Q."/>
            <person name="Melkonian C."/>
            <person name="Gallant J."/>
            <person name="Polerecky L."/>
            <person name="Flot J.-F."/>
            <person name="Brandt B.W."/>
            <person name="Braster M."/>
            <person name="Iturbe Espinoza P."/>
            <person name="Aerts J."/>
            <person name="Meima-Franke M."/>
            <person name="Piersma S.R."/>
            <person name="Bunduc C."/>
            <person name="Ummels R."/>
            <person name="Pain A."/>
            <person name="Fleming E.J."/>
            <person name="van der Wel N."/>
            <person name="Gherman V.D."/>
            <person name="Sarbu S.M."/>
            <person name="Bodelier P.L.E."/>
            <person name="Bitter W."/>
        </authorList>
    </citation>
    <scope>NUCLEOTIDE SEQUENCE</scope>
    <source>
        <strain evidence="1">Sulfur Cave</strain>
        <plasmid evidence="1">unnamed</plasmid>
    </source>
</reference>
<evidence type="ECO:0000313" key="2">
    <source>
        <dbReference type="Proteomes" id="UP001056610"/>
    </source>
</evidence>
<gene>
    <name evidence="1" type="ORF">M5I08_24890</name>
</gene>
<organism evidence="1 2">
    <name type="scientific">Candidatus Mycobacterium methanotrophicum</name>
    <dbReference type="NCBI Taxonomy" id="2943498"/>
    <lineage>
        <taxon>Bacteria</taxon>
        <taxon>Bacillati</taxon>
        <taxon>Actinomycetota</taxon>
        <taxon>Actinomycetes</taxon>
        <taxon>Mycobacteriales</taxon>
        <taxon>Mycobacteriaceae</taxon>
        <taxon>Mycobacterium</taxon>
    </lineage>
</organism>
<sequence length="103" mass="11603">MNGRRFEAMDWLVDRPAGTLEDAITARDADVLAQWARYFRGGQSISMRSLDGVCRVVEEIGYVFSGERFDETESVWNVAASVARERGHGDRVAEVEASYQTVR</sequence>
<keyword evidence="1" id="KW-0614">Plasmid</keyword>
<keyword evidence="2" id="KW-1185">Reference proteome</keyword>
<protein>
    <submittedName>
        <fullName evidence="1">Uncharacterized protein</fullName>
    </submittedName>
</protein>
<dbReference type="RefSeq" id="WP_219070626.1">
    <property type="nucleotide sequence ID" value="NZ_CAJUXY010000101.1"/>
</dbReference>
<name>A0ABY4QTN4_9MYCO</name>
<proteinExistence type="predicted"/>
<geneLocation type="plasmid" evidence="1 2">
    <name>unnamed</name>
</geneLocation>
<accession>A0ABY4QTN4</accession>
<dbReference type="EMBL" id="CP097321">
    <property type="protein sequence ID" value="UQX13446.1"/>
    <property type="molecule type" value="Genomic_DNA"/>
</dbReference>
<dbReference type="Proteomes" id="UP001056610">
    <property type="component" value="Plasmid unnamed"/>
</dbReference>
<evidence type="ECO:0000313" key="1">
    <source>
        <dbReference type="EMBL" id="UQX13446.1"/>
    </source>
</evidence>